<dbReference type="AlphaFoldDB" id="A0A4R0XS04"/>
<dbReference type="InterPro" id="IPR043168">
    <property type="entry name" value="DegV_C"/>
</dbReference>
<dbReference type="Gene3D" id="3.30.1180.10">
    <property type="match status" value="1"/>
</dbReference>
<dbReference type="Pfam" id="PF02645">
    <property type="entry name" value="DegV"/>
    <property type="match status" value="1"/>
</dbReference>
<organism evidence="2 3">
    <name type="scientific">Mycoplasma todarodis</name>
    <dbReference type="NCBI Taxonomy" id="1937191"/>
    <lineage>
        <taxon>Bacteria</taxon>
        <taxon>Bacillati</taxon>
        <taxon>Mycoplasmatota</taxon>
        <taxon>Mollicutes</taxon>
        <taxon>Mycoplasmataceae</taxon>
        <taxon>Mycoplasma</taxon>
    </lineage>
</organism>
<evidence type="ECO:0000313" key="2">
    <source>
        <dbReference type="EMBL" id="TCG11200.1"/>
    </source>
</evidence>
<comment type="caution">
    <text evidence="2">The sequence shown here is derived from an EMBL/GenBank/DDBJ whole genome shotgun (WGS) entry which is preliminary data.</text>
</comment>
<sequence length="300" mass="33441">MKNMSWKSTFIVIMYNNYMKNIGIILDSFCSRTKTEIEELGFGYLSLQVVLDGKLYKDGEKLDFTESMKLIDEATDAKTSQPNAGDIENIFKEMTKKYEKVVYLCLASGMSSAFSTANAIAADFNGQVEVWDNTLVGPSYIEAAKWISNAVNEEGMSVEDAKKAFDTFSNNLITWMIPERLDAIKRNGRAKKGAALLLSKFKIVPLINYKNQEIEVKGVRRGFAKAASTIVSRMKDSIKDKMNDFNIVLMYSKESTKEIMLTKLHEAGFENVQIEMISSAIGIQAGIGSLAISAYPKKVA</sequence>
<dbReference type="OrthoDB" id="384457at2"/>
<proteinExistence type="predicted"/>
<dbReference type="EMBL" id="PSZP01000011">
    <property type="protein sequence ID" value="TCG11200.1"/>
    <property type="molecule type" value="Genomic_DNA"/>
</dbReference>
<accession>A0A4R0XS04</accession>
<evidence type="ECO:0000256" key="1">
    <source>
        <dbReference type="ARBA" id="ARBA00023121"/>
    </source>
</evidence>
<dbReference type="SUPFAM" id="SSF82549">
    <property type="entry name" value="DAK1/DegV-like"/>
    <property type="match status" value="1"/>
</dbReference>
<evidence type="ECO:0000313" key="3">
    <source>
        <dbReference type="Proteomes" id="UP000291072"/>
    </source>
</evidence>
<dbReference type="Proteomes" id="UP000291072">
    <property type="component" value="Unassembled WGS sequence"/>
</dbReference>
<dbReference type="InterPro" id="IPR003797">
    <property type="entry name" value="DegV"/>
</dbReference>
<reference evidence="2 3" key="1">
    <citation type="submission" date="2018-02" db="EMBL/GenBank/DDBJ databases">
        <title>Mycoplasma marinum and Mycoplasma todarodis sp. nov., moderately halophilic and psychrotolerant mycoplasmas isolated from cephalopods.</title>
        <authorList>
            <person name="Viver T."/>
        </authorList>
    </citation>
    <scope>NUCLEOTIDE SEQUENCE [LARGE SCALE GENOMIC DNA]</scope>
    <source>
        <strain evidence="2 3">5H</strain>
    </source>
</reference>
<keyword evidence="1" id="KW-0446">Lipid-binding</keyword>
<evidence type="ECO:0008006" key="4">
    <source>
        <dbReference type="Google" id="ProtNLM"/>
    </source>
</evidence>
<keyword evidence="3" id="KW-1185">Reference proteome</keyword>
<dbReference type="PROSITE" id="PS51482">
    <property type="entry name" value="DEGV"/>
    <property type="match status" value="1"/>
</dbReference>
<dbReference type="InterPro" id="IPR050270">
    <property type="entry name" value="DegV_domain_contain"/>
</dbReference>
<name>A0A4R0XS04_9MOLU</name>
<dbReference type="PANTHER" id="PTHR33434">
    <property type="entry name" value="DEGV DOMAIN-CONTAINING PROTEIN DR_1986-RELATED"/>
    <property type="match status" value="1"/>
</dbReference>
<dbReference type="GO" id="GO:0008289">
    <property type="term" value="F:lipid binding"/>
    <property type="evidence" value="ECO:0007669"/>
    <property type="project" value="UniProtKB-KW"/>
</dbReference>
<dbReference type="NCBIfam" id="TIGR00762">
    <property type="entry name" value="DegV"/>
    <property type="match status" value="1"/>
</dbReference>
<gene>
    <name evidence="2" type="ORF">C4B25_02045</name>
</gene>
<dbReference type="Gene3D" id="3.40.50.10170">
    <property type="match status" value="1"/>
</dbReference>
<protein>
    <recommendedName>
        <fullName evidence="4">DegV family protein</fullName>
    </recommendedName>
</protein>
<dbReference type="PANTHER" id="PTHR33434:SF2">
    <property type="entry name" value="FATTY ACID-BINDING PROTEIN TM_1468"/>
    <property type="match status" value="1"/>
</dbReference>